<sequence length="46" mass="5204">MSEYDEYPTPSQAEGEDPEPVEERHPDTPRTTPSQAEGERTPDDET</sequence>
<comment type="caution">
    <text evidence="2">The sequence shown here is derived from an EMBL/GenBank/DDBJ whole genome shotgun (WGS) entry which is preliminary data.</text>
</comment>
<gene>
    <name evidence="2" type="ORF">GCM10020367_62690</name>
</gene>
<proteinExistence type="predicted"/>
<protein>
    <submittedName>
        <fullName evidence="2">Uncharacterized protein</fullName>
    </submittedName>
</protein>
<name>A0ABP6SL79_9ACTN</name>
<reference evidence="3" key="1">
    <citation type="journal article" date="2019" name="Int. J. Syst. Evol. Microbiol.">
        <title>The Global Catalogue of Microorganisms (GCM) 10K type strain sequencing project: providing services to taxonomists for standard genome sequencing and annotation.</title>
        <authorList>
            <consortium name="The Broad Institute Genomics Platform"/>
            <consortium name="The Broad Institute Genome Sequencing Center for Infectious Disease"/>
            <person name="Wu L."/>
            <person name="Ma J."/>
        </authorList>
    </citation>
    <scope>NUCLEOTIDE SEQUENCE [LARGE SCALE GENOMIC DNA]</scope>
    <source>
        <strain evidence="3">JCM 9651</strain>
    </source>
</reference>
<feature type="compositionally biased region" description="Basic and acidic residues" evidence="1">
    <location>
        <begin position="37"/>
        <end position="46"/>
    </location>
</feature>
<keyword evidence="3" id="KW-1185">Reference proteome</keyword>
<organism evidence="2 3">
    <name type="scientific">Streptomyces sannanensis</name>
    <dbReference type="NCBI Taxonomy" id="285536"/>
    <lineage>
        <taxon>Bacteria</taxon>
        <taxon>Bacillati</taxon>
        <taxon>Actinomycetota</taxon>
        <taxon>Actinomycetes</taxon>
        <taxon>Kitasatosporales</taxon>
        <taxon>Streptomycetaceae</taxon>
        <taxon>Streptomyces</taxon>
    </lineage>
</organism>
<dbReference type="RefSeq" id="WP_345043944.1">
    <property type="nucleotide sequence ID" value="NZ_BAAAYL010000001.1"/>
</dbReference>
<dbReference type="EMBL" id="BAAAYL010000001">
    <property type="protein sequence ID" value="GAA3379385.1"/>
    <property type="molecule type" value="Genomic_DNA"/>
</dbReference>
<evidence type="ECO:0000313" key="3">
    <source>
        <dbReference type="Proteomes" id="UP001499990"/>
    </source>
</evidence>
<feature type="region of interest" description="Disordered" evidence="1">
    <location>
        <begin position="1"/>
        <end position="46"/>
    </location>
</feature>
<evidence type="ECO:0000256" key="1">
    <source>
        <dbReference type="SAM" id="MobiDB-lite"/>
    </source>
</evidence>
<evidence type="ECO:0000313" key="2">
    <source>
        <dbReference type="EMBL" id="GAA3379385.1"/>
    </source>
</evidence>
<dbReference type="Proteomes" id="UP001499990">
    <property type="component" value="Unassembled WGS sequence"/>
</dbReference>
<accession>A0ABP6SL79</accession>